<dbReference type="Proteomes" id="UP000799754">
    <property type="component" value="Unassembled WGS sequence"/>
</dbReference>
<evidence type="ECO:0000313" key="1">
    <source>
        <dbReference type="EMBL" id="KAF2621893.1"/>
    </source>
</evidence>
<name>A0ACB6RLB7_9PLEO</name>
<reference evidence="1" key="1">
    <citation type="journal article" date="2020" name="Stud. Mycol.">
        <title>101 Dothideomycetes genomes: a test case for predicting lifestyles and emergence of pathogens.</title>
        <authorList>
            <person name="Haridas S."/>
            <person name="Albert R."/>
            <person name="Binder M."/>
            <person name="Bloem J."/>
            <person name="Labutti K."/>
            <person name="Salamov A."/>
            <person name="Andreopoulos B."/>
            <person name="Baker S."/>
            <person name="Barry K."/>
            <person name="Bills G."/>
            <person name="Bluhm B."/>
            <person name="Cannon C."/>
            <person name="Castanera R."/>
            <person name="Culley D."/>
            <person name="Daum C."/>
            <person name="Ezra D."/>
            <person name="Gonzalez J."/>
            <person name="Henrissat B."/>
            <person name="Kuo A."/>
            <person name="Liang C."/>
            <person name="Lipzen A."/>
            <person name="Lutzoni F."/>
            <person name="Magnuson J."/>
            <person name="Mondo S."/>
            <person name="Nolan M."/>
            <person name="Ohm R."/>
            <person name="Pangilinan J."/>
            <person name="Park H.-J."/>
            <person name="Ramirez L."/>
            <person name="Alfaro M."/>
            <person name="Sun H."/>
            <person name="Tritt A."/>
            <person name="Yoshinaga Y."/>
            <person name="Zwiers L.-H."/>
            <person name="Turgeon B."/>
            <person name="Goodwin S."/>
            <person name="Spatafora J."/>
            <person name="Crous P."/>
            <person name="Grigoriev I."/>
        </authorList>
    </citation>
    <scope>NUCLEOTIDE SEQUENCE</scope>
    <source>
        <strain evidence="1">CBS 525.71</strain>
    </source>
</reference>
<accession>A0ACB6RLB7</accession>
<proteinExistence type="predicted"/>
<dbReference type="EMBL" id="MU006750">
    <property type="protein sequence ID" value="KAF2621893.1"/>
    <property type="molecule type" value="Genomic_DNA"/>
</dbReference>
<organism evidence="1 2">
    <name type="scientific">Macroventuria anomochaeta</name>
    <dbReference type="NCBI Taxonomy" id="301207"/>
    <lineage>
        <taxon>Eukaryota</taxon>
        <taxon>Fungi</taxon>
        <taxon>Dikarya</taxon>
        <taxon>Ascomycota</taxon>
        <taxon>Pezizomycotina</taxon>
        <taxon>Dothideomycetes</taxon>
        <taxon>Pleosporomycetidae</taxon>
        <taxon>Pleosporales</taxon>
        <taxon>Pleosporineae</taxon>
        <taxon>Didymellaceae</taxon>
        <taxon>Macroventuria</taxon>
    </lineage>
</organism>
<gene>
    <name evidence="1" type="ORF">BU25DRAFT_229563</name>
</gene>
<comment type="caution">
    <text evidence="1">The sequence shown here is derived from an EMBL/GenBank/DDBJ whole genome shotgun (WGS) entry which is preliminary data.</text>
</comment>
<sequence>MSLGLKNLRHSSASASDTKVYLEVSEIAACFCIYYPHEISFEHLSSTTFSSKTFHCGFVQYQIRLQFPPIHDRAAKSIRLYKCNCSTCQKMGFFHCRPISPEEDFILISPTNLGELGDYRAFSKTNGWYFCKKCGVRVFGVAGKWEQTDIDVEQWAGSKDTGEGKQQPVLKTKSTTRTRNVNGEEITETYHYVSVNAVTLEPSEDIDLRMWYEKGWVLYMDCRDRKGQPRPAKPYEGGMY</sequence>
<keyword evidence="2" id="KW-1185">Reference proteome</keyword>
<evidence type="ECO:0000313" key="2">
    <source>
        <dbReference type="Proteomes" id="UP000799754"/>
    </source>
</evidence>
<protein>
    <submittedName>
        <fullName evidence="1">Uncharacterized protein</fullName>
    </submittedName>
</protein>